<feature type="compositionally biased region" description="Basic residues" evidence="1">
    <location>
        <begin position="90"/>
        <end position="102"/>
    </location>
</feature>
<reference evidence="3 4" key="1">
    <citation type="submission" date="2024-04" db="EMBL/GenBank/DDBJ databases">
        <authorList>
            <person name="Waldvogel A.-M."/>
            <person name="Schoenle A."/>
        </authorList>
    </citation>
    <scope>NUCLEOTIDE SEQUENCE [LARGE SCALE GENOMIC DNA]</scope>
</reference>
<feature type="region of interest" description="Disordered" evidence="1">
    <location>
        <begin position="79"/>
        <end position="114"/>
    </location>
</feature>
<organism evidence="3 4">
    <name type="scientific">Knipowitschia caucasica</name>
    <name type="common">Caucasian dwarf goby</name>
    <name type="synonym">Pomatoschistus caucasicus</name>
    <dbReference type="NCBI Taxonomy" id="637954"/>
    <lineage>
        <taxon>Eukaryota</taxon>
        <taxon>Metazoa</taxon>
        <taxon>Chordata</taxon>
        <taxon>Craniata</taxon>
        <taxon>Vertebrata</taxon>
        <taxon>Euteleostomi</taxon>
        <taxon>Actinopterygii</taxon>
        <taxon>Neopterygii</taxon>
        <taxon>Teleostei</taxon>
        <taxon>Neoteleostei</taxon>
        <taxon>Acanthomorphata</taxon>
        <taxon>Gobiaria</taxon>
        <taxon>Gobiiformes</taxon>
        <taxon>Gobioidei</taxon>
        <taxon>Gobiidae</taxon>
        <taxon>Gobiinae</taxon>
        <taxon>Knipowitschia</taxon>
    </lineage>
</organism>
<sequence length="325" mass="36135">MYSIVEFLEAKEVELVPSVWVTNGHCAWPSGLRGTALSLAVRTATPVEPTWEQYRVRVLYTTENYEEGRRKLREAEITSDLQSDVETEKNKKRRRKAMKNHHFISSSEDEAPMSSIPAAQAVHFNACPPPPFVNFDPPAPSQSPPLPPNIHGAHGSSHGSHSVILKEVLTKLEMVLQQNDTILRILQHQATPPGLEEAIDLPLADLPQLLAMEDKLGSPEFRCSLTNYLGTIGGTNVQDTTSRILKKILSHSLAQKMNWRGVNGKTALATLHLRKVVVGAVRKNPIIGFTTEAEVEDKMKRWLQLSADREGGRKRRLLAKEGLGL</sequence>
<dbReference type="EMBL" id="OZ035824">
    <property type="protein sequence ID" value="CAL1591854.1"/>
    <property type="molecule type" value="Genomic_DNA"/>
</dbReference>
<dbReference type="Proteomes" id="UP001497482">
    <property type="component" value="Chromosome 2"/>
</dbReference>
<evidence type="ECO:0000313" key="3">
    <source>
        <dbReference type="EMBL" id="CAL1591854.1"/>
    </source>
</evidence>
<keyword evidence="4" id="KW-1185">Reference proteome</keyword>
<accession>A0AAV2KQE2</accession>
<feature type="domain" description="DUF4806" evidence="2">
    <location>
        <begin position="197"/>
        <end position="271"/>
    </location>
</feature>
<dbReference type="PANTHER" id="PTHR34153">
    <property type="entry name" value="SI:CH211-262H13.3-RELATED-RELATED"/>
    <property type="match status" value="1"/>
</dbReference>
<dbReference type="PANTHER" id="PTHR34153:SF2">
    <property type="entry name" value="SI:CH211-262H13.3-RELATED"/>
    <property type="match status" value="1"/>
</dbReference>
<name>A0AAV2KQE2_KNICA</name>
<proteinExistence type="predicted"/>
<dbReference type="InterPro" id="IPR032071">
    <property type="entry name" value="DUF4806"/>
</dbReference>
<evidence type="ECO:0000256" key="1">
    <source>
        <dbReference type="SAM" id="MobiDB-lite"/>
    </source>
</evidence>
<dbReference type="AlphaFoldDB" id="A0AAV2KQE2"/>
<gene>
    <name evidence="3" type="ORF">KC01_LOCUS21189</name>
</gene>
<dbReference type="Pfam" id="PF16064">
    <property type="entry name" value="DUF4806"/>
    <property type="match status" value="1"/>
</dbReference>
<evidence type="ECO:0000259" key="2">
    <source>
        <dbReference type="Pfam" id="PF16064"/>
    </source>
</evidence>
<protein>
    <recommendedName>
        <fullName evidence="2">DUF4806 domain-containing protein</fullName>
    </recommendedName>
</protein>
<evidence type="ECO:0000313" key="4">
    <source>
        <dbReference type="Proteomes" id="UP001497482"/>
    </source>
</evidence>